<evidence type="ECO:0000313" key="3">
    <source>
        <dbReference type="EnsemblMetazoa" id="XP_030847509"/>
    </source>
</evidence>
<protein>
    <recommendedName>
        <fullName evidence="5">Coiled-coil domain-containing protein 157</fullName>
    </recommendedName>
</protein>
<dbReference type="RefSeq" id="XP_030847509.1">
    <property type="nucleotide sequence ID" value="XM_030991649.1"/>
</dbReference>
<name>A0A7M7P9N9_STRPU</name>
<dbReference type="EnsemblMetazoa" id="XM_030991650">
    <property type="protein sequence ID" value="XP_030847510"/>
    <property type="gene ID" value="LOC582634"/>
</dbReference>
<feature type="compositionally biased region" description="Polar residues" evidence="2">
    <location>
        <begin position="704"/>
        <end position="724"/>
    </location>
</feature>
<accession>A0A7M7P9N9</accession>
<dbReference type="AlphaFoldDB" id="A0A7M7P9N9"/>
<dbReference type="InParanoid" id="A0A7M7P9N9"/>
<evidence type="ECO:0000256" key="2">
    <source>
        <dbReference type="SAM" id="MobiDB-lite"/>
    </source>
</evidence>
<dbReference type="InterPro" id="IPR029681">
    <property type="entry name" value="CCDC157"/>
</dbReference>
<dbReference type="PANTHER" id="PTHR43696">
    <property type="entry name" value="COILED-COIL DOMAIN-CONTAINING PROTEIN 157"/>
    <property type="match status" value="1"/>
</dbReference>
<feature type="compositionally biased region" description="Polar residues" evidence="2">
    <location>
        <begin position="801"/>
        <end position="813"/>
    </location>
</feature>
<organism evidence="3 4">
    <name type="scientific">Strongylocentrotus purpuratus</name>
    <name type="common">Purple sea urchin</name>
    <dbReference type="NCBI Taxonomy" id="7668"/>
    <lineage>
        <taxon>Eukaryota</taxon>
        <taxon>Metazoa</taxon>
        <taxon>Echinodermata</taxon>
        <taxon>Eleutherozoa</taxon>
        <taxon>Echinozoa</taxon>
        <taxon>Echinoidea</taxon>
        <taxon>Euechinoidea</taxon>
        <taxon>Echinacea</taxon>
        <taxon>Camarodonta</taxon>
        <taxon>Echinidea</taxon>
        <taxon>Strongylocentrotidae</taxon>
        <taxon>Strongylocentrotus</taxon>
    </lineage>
</organism>
<dbReference type="FunCoup" id="A0A7M7P9N9">
    <property type="interactions" value="440"/>
</dbReference>
<feature type="coiled-coil region" evidence="1">
    <location>
        <begin position="599"/>
        <end position="626"/>
    </location>
</feature>
<feature type="region of interest" description="Disordered" evidence="2">
    <location>
        <begin position="650"/>
        <end position="689"/>
    </location>
</feature>
<dbReference type="KEGG" id="spu:582634"/>
<dbReference type="CTD" id="550631"/>
<evidence type="ECO:0000313" key="4">
    <source>
        <dbReference type="Proteomes" id="UP000007110"/>
    </source>
</evidence>
<feature type="region of interest" description="Disordered" evidence="2">
    <location>
        <begin position="704"/>
        <end position="760"/>
    </location>
</feature>
<dbReference type="OrthoDB" id="10051906at2759"/>
<dbReference type="Proteomes" id="UP000007110">
    <property type="component" value="Unassembled WGS sequence"/>
</dbReference>
<feature type="compositionally biased region" description="Basic and acidic residues" evidence="2">
    <location>
        <begin position="455"/>
        <end position="469"/>
    </location>
</feature>
<keyword evidence="1" id="KW-0175">Coiled coil</keyword>
<dbReference type="EnsemblMetazoa" id="XM_030991649">
    <property type="protein sequence ID" value="XP_030847509"/>
    <property type="gene ID" value="LOC582634"/>
</dbReference>
<evidence type="ECO:0000256" key="1">
    <source>
        <dbReference type="SAM" id="Coils"/>
    </source>
</evidence>
<dbReference type="RefSeq" id="XP_030847510.1">
    <property type="nucleotide sequence ID" value="XM_030991650.1"/>
</dbReference>
<proteinExistence type="predicted"/>
<keyword evidence="4" id="KW-1185">Reference proteome</keyword>
<dbReference type="OMA" id="QDQLWSP"/>
<feature type="region of interest" description="Disordered" evidence="2">
    <location>
        <begin position="799"/>
        <end position="831"/>
    </location>
</feature>
<feature type="region of interest" description="Disordered" evidence="2">
    <location>
        <begin position="441"/>
        <end position="469"/>
    </location>
</feature>
<dbReference type="Gene3D" id="1.10.287.1490">
    <property type="match status" value="1"/>
</dbReference>
<dbReference type="GeneID" id="582634"/>
<sequence>MAHMLGGKYCLESLGRDVGDLQSAVADSLSRVGPVRYPSWKFPDKVSSDVDIEELLEDYKFSEDEEDNQVAHVILFELVIDRMVLLLQSFTRFVEQLIQGTVGRPPTATPMGTQMSIGLVVKKFWNKIVQLNSITQKLSAESKSKGRTINKLEVINVELQEQLRKTMQSTNMSGHLLDSHVAFVPEGDSDDQGISAPEAFTSSKSQMAMLTPQPSAHQVIAIDTRTTSSQTLETAFVPCEACERVQLCLRDVGETITDVCQSQKLPSSIARHRKQLPGDVLSAMDVSRWTMEQNKDLDRIKDHLSNLMAQIHPLEAELAASQEACERLTENVSRKDKDLKSANVSHGTEVKQFEAKVKEIERQHAESIMVVKRSYEEARGGKKKTEEELTKLKRELQRQYEALKELEGVREELNQTLDANTTNQASVNRLESHVTQLSRQLNETQGQLTESSRQLGKEQAKNRSIDKHGQALQSKHDALVQRVEELDQECQDLREGLADAEDGKEEVLEQLKATQSELQGLQDEFKTQQDLVASITEEKKFLESSVGDLQTMILALEEQLKDTQEREKMLILYPDTNPGLVPAAQRADGDSASGMGQRVQTNNVRIQILEEQNNLLRNNIDKLLAGQEPQGQSGQVNGPGIPLWQADSLKQARQSVSVNNNHANARSGKSPRSPRGHLDPIHIPNGHHPLDEHLTEEEVIAKYTKQSSKNRQYSPSSEEATTYQIPPRPPFRKGNRDKTKPKSAGKRTSSQSGVDVAKLSATTNPSLHAYRTLKSSGAIGKPQPAVKNQDGPDFFVGNRTPAANSRHAVQQSWKAPDPHARSEGTQSRNSYYEPGDTFICQQCDKMYDNKRDLDIHKSYCYP</sequence>
<feature type="compositionally biased region" description="Polar residues" evidence="2">
    <location>
        <begin position="441"/>
        <end position="454"/>
    </location>
</feature>
<dbReference type="PANTHER" id="PTHR43696:SF9">
    <property type="entry name" value="COILED-COIL DOMAIN-CONTAINING PROTEIN 157"/>
    <property type="match status" value="1"/>
</dbReference>
<reference evidence="4" key="1">
    <citation type="submission" date="2015-02" db="EMBL/GenBank/DDBJ databases">
        <title>Genome sequencing for Strongylocentrotus purpuratus.</title>
        <authorList>
            <person name="Murali S."/>
            <person name="Liu Y."/>
            <person name="Vee V."/>
            <person name="English A."/>
            <person name="Wang M."/>
            <person name="Skinner E."/>
            <person name="Han Y."/>
            <person name="Muzny D.M."/>
            <person name="Worley K.C."/>
            <person name="Gibbs R.A."/>
        </authorList>
    </citation>
    <scope>NUCLEOTIDE SEQUENCE</scope>
</reference>
<reference evidence="3" key="2">
    <citation type="submission" date="2021-01" db="UniProtKB">
        <authorList>
            <consortium name="EnsemblMetazoa"/>
        </authorList>
    </citation>
    <scope>IDENTIFICATION</scope>
</reference>
<feature type="compositionally biased region" description="Polar residues" evidence="2">
    <location>
        <begin position="651"/>
        <end position="664"/>
    </location>
</feature>
<evidence type="ECO:0008006" key="5">
    <source>
        <dbReference type="Google" id="ProtNLM"/>
    </source>
</evidence>
<dbReference type="SUPFAM" id="SSF57997">
    <property type="entry name" value="Tropomyosin"/>
    <property type="match status" value="1"/>
</dbReference>